<evidence type="ECO:0000313" key="2">
    <source>
        <dbReference type="Proteomes" id="UP000223060"/>
    </source>
</evidence>
<evidence type="ECO:0000313" key="1">
    <source>
        <dbReference type="EMBL" id="AQY49715.1"/>
    </source>
</evidence>
<gene>
    <name evidence="1" type="ORF">UE46_00650</name>
</gene>
<organism evidence="1 2">
    <name type="scientific">Listeria weihenstephanensis</name>
    <dbReference type="NCBI Taxonomy" id="1006155"/>
    <lineage>
        <taxon>Bacteria</taxon>
        <taxon>Bacillati</taxon>
        <taxon>Bacillota</taxon>
        <taxon>Bacilli</taxon>
        <taxon>Bacillales</taxon>
        <taxon>Listeriaceae</taxon>
        <taxon>Listeria</taxon>
    </lineage>
</organism>
<dbReference type="AlphaFoldDB" id="A0A1S7FQU1"/>
<accession>A0A1S7FQU1</accession>
<dbReference type="EMBL" id="CP011102">
    <property type="protein sequence ID" value="AQY49715.1"/>
    <property type="molecule type" value="Genomic_DNA"/>
</dbReference>
<name>A0A1S7FQU1_9LIST</name>
<dbReference type="CDD" id="cd00174">
    <property type="entry name" value="SH3"/>
    <property type="match status" value="1"/>
</dbReference>
<proteinExistence type="predicted"/>
<reference evidence="2" key="1">
    <citation type="submission" date="2015-03" db="EMBL/GenBank/DDBJ databases">
        <authorList>
            <person name="Ferrari E."/>
            <person name="Walter M.C."/>
            <person name="Huptas C."/>
            <person name="Scherer S."/>
            <person name="Mueller-Herbst S."/>
        </authorList>
    </citation>
    <scope>NUCLEOTIDE SEQUENCE [LARGE SCALE GENOMIC DNA]</scope>
    <source>
        <strain evidence="2">LWP01</strain>
    </source>
</reference>
<dbReference type="Proteomes" id="UP000223060">
    <property type="component" value="Chromosome"/>
</dbReference>
<dbReference type="KEGG" id="lwi:UE46_00650"/>
<keyword evidence="2" id="KW-1185">Reference proteome</keyword>
<protein>
    <recommendedName>
        <fullName evidence="3">SH3 domain-containing protein</fullName>
    </recommendedName>
</protein>
<dbReference type="SUPFAM" id="SSF50044">
    <property type="entry name" value="SH3-domain"/>
    <property type="match status" value="2"/>
</dbReference>
<sequence>MNKQYVVKIAHKPANTSPLFVNKNEDLWIGERDGNTGWISCTTKMSGKTGLVPEQILSRASADSKSGTATEDYSARELAVKAGDRVESNRELNGWAWCIDEDGNAGWLPLEKLN</sequence>
<dbReference type="PIRSF" id="PIRSF034961">
    <property type="entry name" value="UCP034961_SH3_2"/>
    <property type="match status" value="1"/>
</dbReference>
<evidence type="ECO:0008006" key="3">
    <source>
        <dbReference type="Google" id="ProtNLM"/>
    </source>
</evidence>
<dbReference type="RefSeq" id="WP_036058968.1">
    <property type="nucleotide sequence ID" value="NZ_CP011102.1"/>
</dbReference>
<dbReference type="InterPro" id="IPR036028">
    <property type="entry name" value="SH3-like_dom_sf"/>
</dbReference>
<dbReference type="InterPro" id="IPR014593">
    <property type="entry name" value="UCP034961_SH3_2"/>
</dbReference>